<protein>
    <submittedName>
        <fullName evidence="1">Uncharacterized protein</fullName>
    </submittedName>
</protein>
<evidence type="ECO:0000313" key="2">
    <source>
        <dbReference type="Proteomes" id="UP000245938"/>
    </source>
</evidence>
<keyword evidence="2" id="KW-1185">Reference proteome</keyword>
<dbReference type="EMBL" id="QFVR01000010">
    <property type="protein sequence ID" value="PWI25259.1"/>
    <property type="molecule type" value="Genomic_DNA"/>
</dbReference>
<organism evidence="1 2">
    <name type="scientific">Kurthia sibirica</name>
    <dbReference type="NCBI Taxonomy" id="202750"/>
    <lineage>
        <taxon>Bacteria</taxon>
        <taxon>Bacillati</taxon>
        <taxon>Bacillota</taxon>
        <taxon>Bacilli</taxon>
        <taxon>Bacillales</taxon>
        <taxon>Caryophanaceae</taxon>
        <taxon>Kurthia</taxon>
    </lineage>
</organism>
<dbReference type="Proteomes" id="UP000245938">
    <property type="component" value="Unassembled WGS sequence"/>
</dbReference>
<dbReference type="AlphaFoldDB" id="A0A2U3AL81"/>
<dbReference type="OrthoDB" id="2734585at2"/>
<evidence type="ECO:0000313" key="1">
    <source>
        <dbReference type="EMBL" id="PWI25259.1"/>
    </source>
</evidence>
<sequence>MIVIDREKYKMSVFETQKEVHVQVHGFIKEDMVAGYIADLETTVATVIPRNYVFVVDATYQSPVPSRVTAELGPTIMLYATLGFKDLYIINPKSKIAYVQVRNALENVDFPGTVFNTIEELRASLEY</sequence>
<name>A0A2U3AL81_9BACL</name>
<reference evidence="1 2" key="1">
    <citation type="submission" date="2018-05" db="EMBL/GenBank/DDBJ databases">
        <title>Kurthia sibirica genome sequence.</title>
        <authorList>
            <person name="Maclea K.S."/>
            <person name="Goen A.E."/>
        </authorList>
    </citation>
    <scope>NUCLEOTIDE SEQUENCE [LARGE SCALE GENOMIC DNA]</scope>
    <source>
        <strain evidence="1 2">ATCC 49154</strain>
    </source>
</reference>
<proteinExistence type="predicted"/>
<accession>A0A2U3AL81</accession>
<gene>
    <name evidence="1" type="ORF">DEX24_09050</name>
</gene>
<comment type="caution">
    <text evidence="1">The sequence shown here is derived from an EMBL/GenBank/DDBJ whole genome shotgun (WGS) entry which is preliminary data.</text>
</comment>